<dbReference type="PANTHER" id="PTHR10357:SF184">
    <property type="entry name" value="OLIGO-1,6-GLUCOSIDASE 1"/>
    <property type="match status" value="1"/>
</dbReference>
<dbReference type="InterPro" id="IPR045857">
    <property type="entry name" value="O16G_dom_2"/>
</dbReference>
<dbReference type="InterPro" id="IPR013780">
    <property type="entry name" value="Glyco_hydro_b"/>
</dbReference>
<dbReference type="Pfam" id="PF00128">
    <property type="entry name" value="Alpha-amylase"/>
    <property type="match status" value="1"/>
</dbReference>
<dbReference type="Proteomes" id="UP000320095">
    <property type="component" value="Unassembled WGS sequence"/>
</dbReference>
<dbReference type="PANTHER" id="PTHR10357">
    <property type="entry name" value="ALPHA-AMYLASE FAMILY MEMBER"/>
    <property type="match status" value="1"/>
</dbReference>
<dbReference type="EMBL" id="RCZG01000003">
    <property type="protein sequence ID" value="TPG35256.1"/>
    <property type="molecule type" value="Genomic_DNA"/>
</dbReference>
<dbReference type="FunFam" id="3.20.20.80:FF:000064">
    <property type="entry name" value="Oligo-1,6-glucosidase"/>
    <property type="match status" value="2"/>
</dbReference>
<reference evidence="6 7" key="1">
    <citation type="journal article" date="2019" name="Environ. Microbiol.">
        <title>Species interactions and distinct microbial communities in high Arctic permafrost affected cryosols are associated with the CH4 and CO2 gas fluxes.</title>
        <authorList>
            <person name="Altshuler I."/>
            <person name="Hamel J."/>
            <person name="Turney S."/>
            <person name="Magnuson E."/>
            <person name="Levesque R."/>
            <person name="Greer C."/>
            <person name="Whyte L.G."/>
        </authorList>
    </citation>
    <scope>NUCLEOTIDE SEQUENCE [LARGE SCALE GENOMIC DNA]</scope>
    <source>
        <strain evidence="6 7">S5.20</strain>
    </source>
</reference>
<dbReference type="SUPFAM" id="SSF51445">
    <property type="entry name" value="(Trans)glycosidases"/>
    <property type="match status" value="1"/>
</dbReference>
<dbReference type="Gene3D" id="3.20.20.80">
    <property type="entry name" value="Glycosidases"/>
    <property type="match status" value="1"/>
</dbReference>
<feature type="domain" description="Glycosyl hydrolase family 13 catalytic" evidence="5">
    <location>
        <begin position="16"/>
        <end position="424"/>
    </location>
</feature>
<dbReference type="GO" id="GO:0004556">
    <property type="term" value="F:alpha-amylase activity"/>
    <property type="evidence" value="ECO:0007669"/>
    <property type="project" value="TreeGrafter"/>
</dbReference>
<comment type="similarity">
    <text evidence="1">Belongs to the glycosyl hydrolase 13 family.</text>
</comment>
<dbReference type="InterPro" id="IPR006047">
    <property type="entry name" value="GH13_cat_dom"/>
</dbReference>
<dbReference type="OrthoDB" id="9043248at2"/>
<dbReference type="Gene3D" id="3.90.400.10">
    <property type="entry name" value="Oligo-1,6-glucosidase, Domain 2"/>
    <property type="match status" value="1"/>
</dbReference>
<dbReference type="SMART" id="SM00642">
    <property type="entry name" value="Aamy"/>
    <property type="match status" value="1"/>
</dbReference>
<dbReference type="AlphaFoldDB" id="A0A502EFK0"/>
<dbReference type="GO" id="GO:0016853">
    <property type="term" value="F:isomerase activity"/>
    <property type="evidence" value="ECO:0007669"/>
    <property type="project" value="UniProtKB-KW"/>
</dbReference>
<accession>A0A502EFK0</accession>
<dbReference type="SUPFAM" id="SSF51011">
    <property type="entry name" value="Glycosyl hydrolase domain"/>
    <property type="match status" value="1"/>
</dbReference>
<protein>
    <submittedName>
        <fullName evidence="6">Alpha-glucosidase</fullName>
    </submittedName>
</protein>
<evidence type="ECO:0000313" key="6">
    <source>
        <dbReference type="EMBL" id="TPG35256.1"/>
    </source>
</evidence>
<keyword evidence="2" id="KW-0378">Hydrolase</keyword>
<name>A0A502EFK0_9MYCO</name>
<evidence type="ECO:0000256" key="4">
    <source>
        <dbReference type="ARBA" id="ARBA00023295"/>
    </source>
</evidence>
<keyword evidence="4" id="KW-0326">Glycosidase</keyword>
<dbReference type="NCBIfam" id="NF008183">
    <property type="entry name" value="PRK10933.1"/>
    <property type="match status" value="1"/>
</dbReference>
<comment type="caution">
    <text evidence="6">The sequence shown here is derived from an EMBL/GenBank/DDBJ whole genome shotgun (WGS) entry which is preliminary data.</text>
</comment>
<organism evidence="6 7">
    <name type="scientific">Mycolicibacterium hodleri</name>
    <dbReference type="NCBI Taxonomy" id="49897"/>
    <lineage>
        <taxon>Bacteria</taxon>
        <taxon>Bacillati</taxon>
        <taxon>Actinomycetota</taxon>
        <taxon>Actinomycetes</taxon>
        <taxon>Mycobacteriales</taxon>
        <taxon>Mycobacteriaceae</taxon>
        <taxon>Mycolicibacterium</taxon>
    </lineage>
</organism>
<dbReference type="GO" id="GO:0009313">
    <property type="term" value="P:oligosaccharide catabolic process"/>
    <property type="evidence" value="ECO:0007669"/>
    <property type="project" value="TreeGrafter"/>
</dbReference>
<evidence type="ECO:0000256" key="3">
    <source>
        <dbReference type="ARBA" id="ARBA00023235"/>
    </source>
</evidence>
<evidence type="ECO:0000256" key="2">
    <source>
        <dbReference type="ARBA" id="ARBA00022801"/>
    </source>
</evidence>
<evidence type="ECO:0000256" key="1">
    <source>
        <dbReference type="ARBA" id="ARBA00008061"/>
    </source>
</evidence>
<dbReference type="InterPro" id="IPR017853">
    <property type="entry name" value="GH"/>
</dbReference>
<keyword evidence="7" id="KW-1185">Reference proteome</keyword>
<dbReference type="CDD" id="cd11333">
    <property type="entry name" value="AmyAc_SI_OligoGlu_DGase"/>
    <property type="match status" value="1"/>
</dbReference>
<proteinExistence type="inferred from homology"/>
<sequence>MTRPASDWWKSAVVYQIYPRSFADSNGDGIGDLAGIIGRLDYVRALGVDVIWLSPVYRSPQADNGYDISDYRAVDPMFGTLAEFDAFLARVHELGMKLVMDLVVNHTSDQHPWFAESRSTRVGSKRDWYFWRDARDGAEPNNWGSLFGGSAWQWDQSTEQYYLHLFERRQPDLDWTNPEVRAAVHDLMSWWLDRGVDGFRMDVINFISKADGLPDAPGIPGQTFVNAIDRFADGPHVHDYLAEMTRVVFADRDGEFMTVGEMPAVTPDEARLYTDPARHELNMVFQFEHMSVDQGADKFDYVGLDLVALKKSLHRWQIALAETGWNSLYWNNHDQPRVVSRFGDDHPDYWAASAKVLATVLHGMRGTPFVYQGEELGMTNYPFRHPWELQDIESLNYYNGVLEAGGDTGAALAGLTRMSRDNARTPMQWDAGPHAGFSSSAPWMPVNPNHTWLNAESQVCAADSVFAHYQALIHLRHRLPILVDGDFTPLMAEDPQIWAYTRTTPTAGLVVLANCGRDTRAVDVDPEWTGATLLLGNLPNAEASITSTTVELAPWEARIYLARPGSAG</sequence>
<gene>
    <name evidence="6" type="ORF">EAH80_09105</name>
</gene>
<evidence type="ECO:0000313" key="7">
    <source>
        <dbReference type="Proteomes" id="UP000320095"/>
    </source>
</evidence>
<dbReference type="Gene3D" id="2.60.40.1180">
    <property type="entry name" value="Golgi alpha-mannosidase II"/>
    <property type="match status" value="1"/>
</dbReference>
<keyword evidence="3" id="KW-0413">Isomerase</keyword>
<dbReference type="FunFam" id="3.90.400.10:FF:000002">
    <property type="entry name" value="Sucrose isomerase"/>
    <property type="match status" value="1"/>
</dbReference>
<dbReference type="RefSeq" id="WP_140689701.1">
    <property type="nucleotide sequence ID" value="NZ_RCZG01000003.1"/>
</dbReference>
<evidence type="ECO:0000259" key="5">
    <source>
        <dbReference type="SMART" id="SM00642"/>
    </source>
</evidence>